<feature type="region of interest" description="Disordered" evidence="1">
    <location>
        <begin position="11"/>
        <end position="34"/>
    </location>
</feature>
<evidence type="ECO:0000313" key="3">
    <source>
        <dbReference type="Proteomes" id="UP000278886"/>
    </source>
</evidence>
<dbReference type="AlphaFoldDB" id="A0A387B746"/>
<sequence length="177" mass="17788">MVVLSGCAPAGTTGGADSSDAGDGGTGDAAAAGGATGGWTEDELCAALLAVDPSTLDRAALDEQTSLIRGNYGTCNLEAGEGGAGVSLSAAWDNDELSDNSYDVLSGGFDETVELTGLGDRARYVSTSYIMGAAGVFLRVDDDFVALQTISPDDQAIPQDQLLDAFGKALDALGVVR</sequence>
<reference evidence="3" key="1">
    <citation type="submission" date="2018-09" db="EMBL/GenBank/DDBJ databases">
        <title>Genome sequencing of strain 2DFWR-13.</title>
        <authorList>
            <person name="Heo J."/>
            <person name="Kim S.-J."/>
            <person name="Kwon S.-W."/>
        </authorList>
    </citation>
    <scope>NUCLEOTIDE SEQUENCE [LARGE SCALE GENOMIC DNA]</scope>
    <source>
        <strain evidence="3">2DFWR-13</strain>
    </source>
</reference>
<protein>
    <recommendedName>
        <fullName evidence="4">DUF3558 domain-containing protein</fullName>
    </recommendedName>
</protein>
<keyword evidence="3" id="KW-1185">Reference proteome</keyword>
<evidence type="ECO:0000256" key="1">
    <source>
        <dbReference type="SAM" id="MobiDB-lite"/>
    </source>
</evidence>
<gene>
    <name evidence="2" type="ORF">D7I47_01265</name>
</gene>
<organism evidence="2 3">
    <name type="scientific">Protaetiibacter intestinalis</name>
    <dbReference type="NCBI Taxonomy" id="2419774"/>
    <lineage>
        <taxon>Bacteria</taxon>
        <taxon>Bacillati</taxon>
        <taxon>Actinomycetota</taxon>
        <taxon>Actinomycetes</taxon>
        <taxon>Micrococcales</taxon>
        <taxon>Microbacteriaceae</taxon>
        <taxon>Protaetiibacter</taxon>
    </lineage>
</organism>
<evidence type="ECO:0008006" key="4">
    <source>
        <dbReference type="Google" id="ProtNLM"/>
    </source>
</evidence>
<accession>A0A387B746</accession>
<dbReference type="EMBL" id="CP032630">
    <property type="protein sequence ID" value="AYF97015.1"/>
    <property type="molecule type" value="Genomic_DNA"/>
</dbReference>
<proteinExistence type="predicted"/>
<evidence type="ECO:0000313" key="2">
    <source>
        <dbReference type="EMBL" id="AYF97015.1"/>
    </source>
</evidence>
<dbReference type="Proteomes" id="UP000278886">
    <property type="component" value="Chromosome"/>
</dbReference>
<name>A0A387B746_9MICO</name>
<dbReference type="KEGG" id="lyd:D7I47_01265"/>